<gene>
    <name evidence="2" type="ORF">OXX778_LOCUS18510</name>
</gene>
<protein>
    <recommendedName>
        <fullName evidence="4">Peptidase C-terminal archaeal/bacterial domain-containing protein</fullName>
    </recommendedName>
</protein>
<organism evidence="2 3">
    <name type="scientific">Brachionus calyciflorus</name>
    <dbReference type="NCBI Taxonomy" id="104777"/>
    <lineage>
        <taxon>Eukaryota</taxon>
        <taxon>Metazoa</taxon>
        <taxon>Spiralia</taxon>
        <taxon>Gnathifera</taxon>
        <taxon>Rotifera</taxon>
        <taxon>Eurotatoria</taxon>
        <taxon>Monogononta</taxon>
        <taxon>Pseudotrocha</taxon>
        <taxon>Ploima</taxon>
        <taxon>Brachionidae</taxon>
        <taxon>Brachionus</taxon>
    </lineage>
</organism>
<reference evidence="2" key="1">
    <citation type="submission" date="2021-02" db="EMBL/GenBank/DDBJ databases">
        <authorList>
            <person name="Nowell W R."/>
        </authorList>
    </citation>
    <scope>NUCLEOTIDE SEQUENCE</scope>
    <source>
        <strain evidence="2">Ploen Becks lab</strain>
    </source>
</reference>
<sequence length="402" mass="45831">MKQFKYFLTSLILIVSLQFSLNHKVLYGDQIKEEGSCEMPNSLFKLNESINDNLSNLENLTTDFFKVSFTLKNHKTLYKPNCFDPQSTYLVYKFEIEDPIIPNQKNYYNYYDYSNKKYFELSLNKEPDFIGSFKNPKPLDKDEFFIISKQISDEALTKNSYYTKLDCSKEKSPSVVYSFEVPSNTEVFLGIKLLSTDGSNKLDTVLGIVDSDGQPVENWCNDDSHYIGGLSSSLNGLLTSGSYRLIASGYDFESYGNFRLEFSSKLYKIGSIGQISLEDRLIEKFNSSFSTNKDLFNCECCLKKETNKYVVIPMKVSKAIYGFIKVYGADKKNKLDTFIEIRDDNLREIPKSNYCNDDSNVVGGLSSFLSVFLPSGEYRLVLGVTGSKSLEPFTVEFNLNSV</sequence>
<accession>A0A814K056</accession>
<feature type="chain" id="PRO_5032808543" description="Peptidase C-terminal archaeal/bacterial domain-containing protein" evidence="1">
    <location>
        <begin position="23"/>
        <end position="402"/>
    </location>
</feature>
<evidence type="ECO:0000313" key="2">
    <source>
        <dbReference type="EMBL" id="CAF1044383.1"/>
    </source>
</evidence>
<keyword evidence="3" id="KW-1185">Reference proteome</keyword>
<dbReference type="OrthoDB" id="10213688at2759"/>
<keyword evidence="1" id="KW-0732">Signal</keyword>
<feature type="signal peptide" evidence="1">
    <location>
        <begin position="1"/>
        <end position="22"/>
    </location>
</feature>
<proteinExistence type="predicted"/>
<evidence type="ECO:0000256" key="1">
    <source>
        <dbReference type="SAM" id="SignalP"/>
    </source>
</evidence>
<evidence type="ECO:0000313" key="3">
    <source>
        <dbReference type="Proteomes" id="UP000663879"/>
    </source>
</evidence>
<dbReference type="Proteomes" id="UP000663879">
    <property type="component" value="Unassembled WGS sequence"/>
</dbReference>
<name>A0A814K056_9BILA</name>
<dbReference type="AlphaFoldDB" id="A0A814K056"/>
<evidence type="ECO:0008006" key="4">
    <source>
        <dbReference type="Google" id="ProtNLM"/>
    </source>
</evidence>
<comment type="caution">
    <text evidence="2">The sequence shown here is derived from an EMBL/GenBank/DDBJ whole genome shotgun (WGS) entry which is preliminary data.</text>
</comment>
<dbReference type="EMBL" id="CAJNOC010005167">
    <property type="protein sequence ID" value="CAF1044383.1"/>
    <property type="molecule type" value="Genomic_DNA"/>
</dbReference>